<proteinExistence type="predicted"/>
<feature type="region of interest" description="Disordered" evidence="1">
    <location>
        <begin position="840"/>
        <end position="871"/>
    </location>
</feature>
<sequence length="927" mass="103320">MPTSRAGSRERSSRGASPGLRRSTTPTERYRRGSPRTSASPSDACKKRPSTRPRVRVFADHELTEAELGDLLWLDSILTGDGRRHLHSAVKGLSSGEPQTEIRVLRTEVKTALATGLIIGLALQELDRAGVSQLNTLNHHPRNETERVVVWEKVLRVARANPSFDTEVRFSSKDLATGSETIFLVIRELREAFSGASRRLRRASSRVSFDTPSENERLVQSVDSKAMKDFHKENLMFLGRLSQFNREQRLLQKKELLERVSGHERTPVDIKRTRSTASSGASRMRRLSTSALPSSKAAENNIMELVDDVTDSLRLNSIHSFAERQDGDIDSRALNPPFLQDLILEANGIHRSIIYDTLLNVLAILPRAWRDNRDRNLTFFEDLLVGIDDTIKSLVQEYLQAACRLYTLLEKANPTSPLLFMCWANGRINSWLRASFCVPPSELEIDNPIIDPYRNGVGLAQVYNLVFHKSEFFRDVCLKRELGTELHACYNSIRSNQPSSNSRLPRSLGLRESCRESEQKSSSGLLVLPYPTPRSIPDCTRNTAAFLHGLLGIEAIPTSLVASADALVQGDFKELHQVLYILYTLDILLNSKSNTARSQPWQGFDFEAGLRLIQELCEFLSASPTSISREVSSPQPIPRTRREMDALVGICHYANTGPLQPRSGSNPSLVSLRRSLSIERSVRMRGGTDDELLGYFSELTQTVAKNCATRLGELSRVTATLNEWLYSLDCLSHADMTAAELSVYMSTGVPLCKLVGTIFGVQLNPVDGRPRNSSIQFANIRRALELCRERYRFRSGQLPCLDAIDETALGVQRAQIGTVIPLLCELHKIYFALRRERSSPVATPTGKRPTRSPSMPSILGSRPSKERTPARADASVYISDFTIRAPTEMDVQSLPGRLYPVIGPPLPPMTLPVSIAETLVQILGPST</sequence>
<evidence type="ECO:0000313" key="2">
    <source>
        <dbReference type="EMBL" id="TNJ27141.1"/>
    </source>
</evidence>
<feature type="region of interest" description="Disordered" evidence="1">
    <location>
        <begin position="1"/>
        <end position="52"/>
    </location>
</feature>
<protein>
    <submittedName>
        <fullName evidence="2">Uncharacterized protein</fullName>
    </submittedName>
</protein>
<name>A0A4Z1T409_GIAMU</name>
<dbReference type="OrthoDB" id="297227at2759"/>
<feature type="compositionally biased region" description="Basic and acidic residues" evidence="1">
    <location>
        <begin position="262"/>
        <end position="272"/>
    </location>
</feature>
<dbReference type="Proteomes" id="UP000315496">
    <property type="component" value="Chromosome 4"/>
</dbReference>
<reference evidence="2 3" key="1">
    <citation type="submission" date="2019-05" db="EMBL/GenBank/DDBJ databases">
        <title>The compact genome of Giardia muris reveals important steps in the evolution of intestinal protozoan parasites.</title>
        <authorList>
            <person name="Xu F."/>
            <person name="Jimenez-Gonzalez A."/>
            <person name="Einarsson E."/>
            <person name="Astvaldsson A."/>
            <person name="Peirasmaki D."/>
            <person name="Eckmann L."/>
            <person name="Andersson J.O."/>
            <person name="Svard S.G."/>
            <person name="Jerlstrom-Hultqvist J."/>
        </authorList>
    </citation>
    <scope>NUCLEOTIDE SEQUENCE [LARGE SCALE GENOMIC DNA]</scope>
    <source>
        <strain evidence="2 3">Roberts-Thomson</strain>
    </source>
</reference>
<dbReference type="SUPFAM" id="SSF47576">
    <property type="entry name" value="Calponin-homology domain, CH-domain"/>
    <property type="match status" value="1"/>
</dbReference>
<accession>A0A4Z1T409</accession>
<dbReference type="EMBL" id="VDLU01000004">
    <property type="protein sequence ID" value="TNJ27141.1"/>
    <property type="molecule type" value="Genomic_DNA"/>
</dbReference>
<dbReference type="InterPro" id="IPR036872">
    <property type="entry name" value="CH_dom_sf"/>
</dbReference>
<dbReference type="AlphaFoldDB" id="A0A4Z1T409"/>
<gene>
    <name evidence="2" type="ORF">GMRT_12779</name>
</gene>
<organism evidence="2 3">
    <name type="scientific">Giardia muris</name>
    <dbReference type="NCBI Taxonomy" id="5742"/>
    <lineage>
        <taxon>Eukaryota</taxon>
        <taxon>Metamonada</taxon>
        <taxon>Diplomonadida</taxon>
        <taxon>Hexamitidae</taxon>
        <taxon>Giardiinae</taxon>
        <taxon>Giardia</taxon>
    </lineage>
</organism>
<dbReference type="VEuPathDB" id="GiardiaDB:GMRT_12779"/>
<comment type="caution">
    <text evidence="2">The sequence shown here is derived from an EMBL/GenBank/DDBJ whole genome shotgun (WGS) entry which is preliminary data.</text>
</comment>
<feature type="region of interest" description="Disordered" evidence="1">
    <location>
        <begin position="262"/>
        <end position="293"/>
    </location>
</feature>
<keyword evidence="3" id="KW-1185">Reference proteome</keyword>
<evidence type="ECO:0000313" key="3">
    <source>
        <dbReference type="Proteomes" id="UP000315496"/>
    </source>
</evidence>
<evidence type="ECO:0000256" key="1">
    <source>
        <dbReference type="SAM" id="MobiDB-lite"/>
    </source>
</evidence>